<evidence type="ECO:0000256" key="8">
    <source>
        <dbReference type="PROSITE-ProRule" id="PRU01091"/>
    </source>
</evidence>
<dbReference type="Proteomes" id="UP000450917">
    <property type="component" value="Unassembled WGS sequence"/>
</dbReference>
<dbReference type="PROSITE" id="PS50110">
    <property type="entry name" value="RESPONSE_REGULATORY"/>
    <property type="match status" value="1"/>
</dbReference>
<comment type="caution">
    <text evidence="11">The sequence shown here is derived from an EMBL/GenBank/DDBJ whole genome shotgun (WGS) entry which is preliminary data.</text>
</comment>
<dbReference type="CDD" id="cd17574">
    <property type="entry name" value="REC_OmpR"/>
    <property type="match status" value="1"/>
</dbReference>
<dbReference type="SMART" id="SM00862">
    <property type="entry name" value="Trans_reg_C"/>
    <property type="match status" value="1"/>
</dbReference>
<feature type="domain" description="Response regulatory" evidence="9">
    <location>
        <begin position="5"/>
        <end position="118"/>
    </location>
</feature>
<dbReference type="Gene3D" id="1.10.10.10">
    <property type="entry name" value="Winged helix-like DNA-binding domain superfamily/Winged helix DNA-binding domain"/>
    <property type="match status" value="1"/>
</dbReference>
<dbReference type="GO" id="GO:0000976">
    <property type="term" value="F:transcription cis-regulatory region binding"/>
    <property type="evidence" value="ECO:0007669"/>
    <property type="project" value="TreeGrafter"/>
</dbReference>
<evidence type="ECO:0000256" key="4">
    <source>
        <dbReference type="ARBA" id="ARBA00023015"/>
    </source>
</evidence>
<dbReference type="PANTHER" id="PTHR48111:SF21">
    <property type="entry name" value="DNA-BINDING DUAL MASTER TRANSCRIPTIONAL REGULATOR RPAA"/>
    <property type="match status" value="1"/>
</dbReference>
<dbReference type="SUPFAM" id="SSF52172">
    <property type="entry name" value="CheY-like"/>
    <property type="match status" value="1"/>
</dbReference>
<dbReference type="PROSITE" id="PS51755">
    <property type="entry name" value="OMPR_PHOB"/>
    <property type="match status" value="1"/>
</dbReference>
<evidence type="ECO:0000313" key="11">
    <source>
        <dbReference type="EMBL" id="MUG73829.1"/>
    </source>
</evidence>
<proteinExistence type="predicted"/>
<evidence type="ECO:0000256" key="3">
    <source>
        <dbReference type="ARBA" id="ARBA00023012"/>
    </source>
</evidence>
<organism evidence="11 12">
    <name type="scientific">Paenibacillus validus</name>
    <dbReference type="NCBI Taxonomy" id="44253"/>
    <lineage>
        <taxon>Bacteria</taxon>
        <taxon>Bacillati</taxon>
        <taxon>Bacillota</taxon>
        <taxon>Bacilli</taxon>
        <taxon>Bacillales</taxon>
        <taxon>Paenibacillaceae</taxon>
        <taxon>Paenibacillus</taxon>
    </lineage>
</organism>
<dbReference type="InterPro" id="IPR039420">
    <property type="entry name" value="WalR-like"/>
</dbReference>
<evidence type="ECO:0000256" key="5">
    <source>
        <dbReference type="ARBA" id="ARBA00023125"/>
    </source>
</evidence>
<sequence>MANRKILIVEDEPEIRNLLNNALTDDGFDVYEATDMQEAITQFDAVEPDLILLDIGPPATAGLDTCAELRSYSNAPIVLISSRSGSSDIIQGLELGADDYIVKPFDPEVLVARVHANLRRTAIFRRDRKWEASAPAKDGVIAYAGLEIDPVRFQVLLDGKPIALVTKEFQLLVHLARNPGTVYTLEELYASVWGMESHGNTRTVIVHLSNLRKKLEPLPTRPTYIHNIRGVGYKFDPK</sequence>
<comment type="subcellular location">
    <subcellularLocation>
        <location evidence="1">Cytoplasm</location>
    </subcellularLocation>
</comment>
<evidence type="ECO:0000259" key="9">
    <source>
        <dbReference type="PROSITE" id="PS50110"/>
    </source>
</evidence>
<dbReference type="Gene3D" id="3.40.50.2300">
    <property type="match status" value="1"/>
</dbReference>
<dbReference type="InterPro" id="IPR001867">
    <property type="entry name" value="OmpR/PhoB-type_DNA-bd"/>
</dbReference>
<dbReference type="Gene3D" id="6.10.250.690">
    <property type="match status" value="1"/>
</dbReference>
<dbReference type="Pfam" id="PF00072">
    <property type="entry name" value="Response_reg"/>
    <property type="match status" value="1"/>
</dbReference>
<dbReference type="FunFam" id="1.10.10.10:FF:000018">
    <property type="entry name" value="DNA-binding response regulator ResD"/>
    <property type="match status" value="1"/>
</dbReference>
<dbReference type="GO" id="GO:0032993">
    <property type="term" value="C:protein-DNA complex"/>
    <property type="evidence" value="ECO:0007669"/>
    <property type="project" value="TreeGrafter"/>
</dbReference>
<dbReference type="SMART" id="SM00448">
    <property type="entry name" value="REC"/>
    <property type="match status" value="1"/>
</dbReference>
<dbReference type="AlphaFoldDB" id="A0A7X2ZF81"/>
<accession>A0A7X2ZF81</accession>
<keyword evidence="12" id="KW-1185">Reference proteome</keyword>
<name>A0A7X2ZF81_9BACL</name>
<feature type="domain" description="OmpR/PhoB-type" evidence="10">
    <location>
        <begin position="138"/>
        <end position="237"/>
    </location>
</feature>
<feature type="modified residue" description="4-aspartylphosphate" evidence="7">
    <location>
        <position position="54"/>
    </location>
</feature>
<keyword evidence="5 8" id="KW-0238">DNA-binding</keyword>
<dbReference type="InterPro" id="IPR001789">
    <property type="entry name" value="Sig_transdc_resp-reg_receiver"/>
</dbReference>
<keyword evidence="6" id="KW-0804">Transcription</keyword>
<dbReference type="GO" id="GO:0000156">
    <property type="term" value="F:phosphorelay response regulator activity"/>
    <property type="evidence" value="ECO:0007669"/>
    <property type="project" value="TreeGrafter"/>
</dbReference>
<dbReference type="PANTHER" id="PTHR48111">
    <property type="entry name" value="REGULATOR OF RPOS"/>
    <property type="match status" value="1"/>
</dbReference>
<dbReference type="CDD" id="cd00383">
    <property type="entry name" value="trans_reg_C"/>
    <property type="match status" value="1"/>
</dbReference>
<reference evidence="11 12" key="1">
    <citation type="submission" date="2019-11" db="EMBL/GenBank/DDBJ databases">
        <title>Draft genome sequences of five Paenibacillus species of dairy origin.</title>
        <authorList>
            <person name="Olajide A.M."/>
            <person name="Chen S."/>
            <person name="Lapointe G."/>
        </authorList>
    </citation>
    <scope>NUCLEOTIDE SEQUENCE [LARGE SCALE GENOMIC DNA]</scope>
    <source>
        <strain evidence="11 12">2CS3</strain>
    </source>
</reference>
<dbReference type="EMBL" id="WNZX01000033">
    <property type="protein sequence ID" value="MUG73829.1"/>
    <property type="molecule type" value="Genomic_DNA"/>
</dbReference>
<evidence type="ECO:0000313" key="12">
    <source>
        <dbReference type="Proteomes" id="UP000450917"/>
    </source>
</evidence>
<dbReference type="InterPro" id="IPR011006">
    <property type="entry name" value="CheY-like_superfamily"/>
</dbReference>
<feature type="DNA-binding region" description="OmpR/PhoB-type" evidence="8">
    <location>
        <begin position="138"/>
        <end position="237"/>
    </location>
</feature>
<gene>
    <name evidence="11" type="ORF">GNP93_24795</name>
</gene>
<keyword evidence="4" id="KW-0805">Transcription regulation</keyword>
<keyword evidence="2 7" id="KW-0597">Phosphoprotein</keyword>
<dbReference type="GO" id="GO:0006355">
    <property type="term" value="P:regulation of DNA-templated transcription"/>
    <property type="evidence" value="ECO:0007669"/>
    <property type="project" value="InterPro"/>
</dbReference>
<dbReference type="Pfam" id="PF00486">
    <property type="entry name" value="Trans_reg_C"/>
    <property type="match status" value="1"/>
</dbReference>
<evidence type="ECO:0000256" key="6">
    <source>
        <dbReference type="ARBA" id="ARBA00023163"/>
    </source>
</evidence>
<keyword evidence="3" id="KW-0902">Two-component regulatory system</keyword>
<protein>
    <submittedName>
        <fullName evidence="11">Response regulator</fullName>
    </submittedName>
</protein>
<evidence type="ECO:0000256" key="2">
    <source>
        <dbReference type="ARBA" id="ARBA00022553"/>
    </source>
</evidence>
<dbReference type="GO" id="GO:0005829">
    <property type="term" value="C:cytosol"/>
    <property type="evidence" value="ECO:0007669"/>
    <property type="project" value="TreeGrafter"/>
</dbReference>
<evidence type="ECO:0000256" key="1">
    <source>
        <dbReference type="ARBA" id="ARBA00004496"/>
    </source>
</evidence>
<dbReference type="InterPro" id="IPR036388">
    <property type="entry name" value="WH-like_DNA-bd_sf"/>
</dbReference>
<dbReference type="RefSeq" id="WP_196426993.1">
    <property type="nucleotide sequence ID" value="NZ_WNZX01000033.1"/>
</dbReference>
<evidence type="ECO:0000259" key="10">
    <source>
        <dbReference type="PROSITE" id="PS51755"/>
    </source>
</evidence>
<evidence type="ECO:0000256" key="7">
    <source>
        <dbReference type="PROSITE-ProRule" id="PRU00169"/>
    </source>
</evidence>